<dbReference type="InterPro" id="IPR029068">
    <property type="entry name" value="Glyas_Bleomycin-R_OHBP_Dase"/>
</dbReference>
<evidence type="ECO:0000256" key="1">
    <source>
        <dbReference type="ARBA" id="ARBA00030291"/>
    </source>
</evidence>
<dbReference type="RefSeq" id="WP_006441589.1">
    <property type="nucleotide sequence ID" value="NZ_CP036524.1"/>
</dbReference>
<reference evidence="6" key="2">
    <citation type="submission" date="2013-06" db="EMBL/GenBank/DDBJ databases">
        <title>Draft genome sequence of Clostridium hylemonae (DSM 15053).</title>
        <authorList>
            <person name="Sudarsanam P."/>
            <person name="Ley R."/>
            <person name="Guruge J."/>
            <person name="Turnbaugh P.J."/>
            <person name="Mahowald M."/>
            <person name="Liep D."/>
            <person name="Gordon J."/>
        </authorList>
    </citation>
    <scope>NUCLEOTIDE SEQUENCE</scope>
    <source>
        <strain evidence="6">DSM 15053</strain>
    </source>
</reference>
<dbReference type="PANTHER" id="PTHR46036:SF5">
    <property type="entry name" value="LACTOYLGLUTATHIONE LYASE"/>
    <property type="match status" value="1"/>
</dbReference>
<evidence type="ECO:0000313" key="6">
    <source>
        <dbReference type="EMBL" id="EEG75521.1"/>
    </source>
</evidence>
<dbReference type="Pfam" id="PF00903">
    <property type="entry name" value="Glyoxalase"/>
    <property type="match status" value="1"/>
</dbReference>
<name>C0BWS3_9FIRM</name>
<dbReference type="Proteomes" id="UP000004893">
    <property type="component" value="Unassembled WGS sequence"/>
</dbReference>
<keyword evidence="7" id="KW-1185">Reference proteome</keyword>
<gene>
    <name evidence="6" type="ORF">CLOHYLEM_04257</name>
</gene>
<feature type="domain" description="VOC" evidence="5">
    <location>
        <begin position="3"/>
        <end position="120"/>
    </location>
</feature>
<evidence type="ECO:0000256" key="2">
    <source>
        <dbReference type="ARBA" id="ARBA00030892"/>
    </source>
</evidence>
<dbReference type="GO" id="GO:0019243">
    <property type="term" value="P:methylglyoxal catabolic process to D-lactate via S-lactoyl-glutathione"/>
    <property type="evidence" value="ECO:0007669"/>
    <property type="project" value="TreeGrafter"/>
</dbReference>
<dbReference type="HOGENOM" id="CLU_046006_8_4_9"/>
<dbReference type="InterPro" id="IPR004360">
    <property type="entry name" value="Glyas_Fos-R_dOase_dom"/>
</dbReference>
<dbReference type="PROSITE" id="PS51819">
    <property type="entry name" value="VOC"/>
    <property type="match status" value="1"/>
</dbReference>
<dbReference type="PANTHER" id="PTHR46036">
    <property type="entry name" value="LACTOYLGLUTATHIONE LYASE"/>
    <property type="match status" value="1"/>
</dbReference>
<dbReference type="AlphaFoldDB" id="C0BWS3"/>
<dbReference type="GO" id="GO:0004462">
    <property type="term" value="F:lactoylglutathione lyase activity"/>
    <property type="evidence" value="ECO:0007669"/>
    <property type="project" value="TreeGrafter"/>
</dbReference>
<dbReference type="InterPro" id="IPR037523">
    <property type="entry name" value="VOC_core"/>
</dbReference>
<dbReference type="SUPFAM" id="SSF54593">
    <property type="entry name" value="Glyoxalase/Bleomycin resistance protein/Dihydroxybiphenyl dioxygenase"/>
    <property type="match status" value="1"/>
</dbReference>
<evidence type="ECO:0000313" key="7">
    <source>
        <dbReference type="Proteomes" id="UP000004893"/>
    </source>
</evidence>
<organism evidence="6 7">
    <name type="scientific">[Clostridium] hylemonae DSM 15053</name>
    <dbReference type="NCBI Taxonomy" id="553973"/>
    <lineage>
        <taxon>Bacteria</taxon>
        <taxon>Bacillati</taxon>
        <taxon>Bacillota</taxon>
        <taxon>Clostridia</taxon>
        <taxon>Lachnospirales</taxon>
        <taxon>Lachnospiraceae</taxon>
    </lineage>
</organism>
<dbReference type="GO" id="GO:0005737">
    <property type="term" value="C:cytoplasm"/>
    <property type="evidence" value="ECO:0007669"/>
    <property type="project" value="TreeGrafter"/>
</dbReference>
<dbReference type="Gene3D" id="3.10.180.10">
    <property type="entry name" value="2,3-Dihydroxybiphenyl 1,2-Dioxygenase, domain 1"/>
    <property type="match status" value="1"/>
</dbReference>
<dbReference type="OrthoDB" id="192739at2"/>
<dbReference type="EMBL" id="ABYI02000007">
    <property type="protein sequence ID" value="EEG75521.1"/>
    <property type="molecule type" value="Genomic_DNA"/>
</dbReference>
<reference evidence="6" key="1">
    <citation type="submission" date="2009-02" db="EMBL/GenBank/DDBJ databases">
        <authorList>
            <person name="Fulton L."/>
            <person name="Clifton S."/>
            <person name="Fulton B."/>
            <person name="Xu J."/>
            <person name="Minx P."/>
            <person name="Pepin K.H."/>
            <person name="Johnson M."/>
            <person name="Bhonagiri V."/>
            <person name="Nash W.E."/>
            <person name="Mardis E.R."/>
            <person name="Wilson R.K."/>
        </authorList>
    </citation>
    <scope>NUCLEOTIDE SEQUENCE [LARGE SCALE GENOMIC DNA]</scope>
    <source>
        <strain evidence="6">DSM 15053</strain>
    </source>
</reference>
<comment type="caution">
    <text evidence="6">The sequence shown here is derived from an EMBL/GenBank/DDBJ whole genome shotgun (WGS) entry which is preliminary data.</text>
</comment>
<proteinExistence type="predicted"/>
<accession>C0BWS3</accession>
<sequence>MVKFDHFNFNVLDLEKSLAFYKEALDLVPVKEKRDPDGAFVLIYLGDGSSGFTLELTWLNDRKEPYNLGEGEFHLAFTVDDFGKMYEKHKAMGVICFENKEMGVYFIADPDGYWIEIVPEEERQNIC</sequence>
<evidence type="ECO:0000259" key="5">
    <source>
        <dbReference type="PROSITE" id="PS51819"/>
    </source>
</evidence>
<evidence type="ECO:0000256" key="4">
    <source>
        <dbReference type="ARBA" id="ARBA00033298"/>
    </source>
</evidence>
<dbReference type="eggNOG" id="COG0346">
    <property type="taxonomic scope" value="Bacteria"/>
</dbReference>
<evidence type="ECO:0000256" key="3">
    <source>
        <dbReference type="ARBA" id="ARBA00032460"/>
    </source>
</evidence>
<protein>
    <recommendedName>
        <fullName evidence="2">Aldoketomutase</fullName>
    </recommendedName>
    <alternativeName>
        <fullName evidence="1">Ketone-aldehyde mutase</fullName>
    </alternativeName>
    <alternativeName>
        <fullName evidence="3">Methylglyoxalase</fullName>
    </alternativeName>
    <alternativeName>
        <fullName evidence="4">S-D-lactoylglutathione methylglyoxal lyase</fullName>
    </alternativeName>
</protein>
<dbReference type="STRING" id="553973.CLOHYLEM_04257"/>